<evidence type="ECO:0000313" key="2">
    <source>
        <dbReference type="EMBL" id="KAL0191357.1"/>
    </source>
</evidence>
<sequence length="55" mass="5992">PSPTPSPTTNQPLRELRVNKAEGPASSRSEKLEKGNESRTSREQTGYQRGNGPRG</sequence>
<gene>
    <name evidence="2" type="ORF">M9458_014055</name>
</gene>
<evidence type="ECO:0000256" key="1">
    <source>
        <dbReference type="SAM" id="MobiDB-lite"/>
    </source>
</evidence>
<name>A0ABD0QYR0_CIRMR</name>
<dbReference type="AlphaFoldDB" id="A0ABD0QYR0"/>
<comment type="caution">
    <text evidence="2">The sequence shown here is derived from an EMBL/GenBank/DDBJ whole genome shotgun (WGS) entry which is preliminary data.</text>
</comment>
<reference evidence="2 3" key="1">
    <citation type="submission" date="2024-05" db="EMBL/GenBank/DDBJ databases">
        <title>Genome sequencing and assembly of Indian major carp, Cirrhinus mrigala (Hamilton, 1822).</title>
        <authorList>
            <person name="Mohindra V."/>
            <person name="Chowdhury L.M."/>
            <person name="Lal K."/>
            <person name="Jena J.K."/>
        </authorList>
    </citation>
    <scope>NUCLEOTIDE SEQUENCE [LARGE SCALE GENOMIC DNA]</scope>
    <source>
        <strain evidence="2">CM1030</strain>
        <tissue evidence="2">Blood</tissue>
    </source>
</reference>
<dbReference type="EMBL" id="JAMKFB020000006">
    <property type="protein sequence ID" value="KAL0191357.1"/>
    <property type="molecule type" value="Genomic_DNA"/>
</dbReference>
<keyword evidence="3" id="KW-1185">Reference proteome</keyword>
<feature type="non-terminal residue" evidence="2">
    <location>
        <position position="55"/>
    </location>
</feature>
<protein>
    <submittedName>
        <fullName evidence="2">Uncharacterized protein</fullName>
    </submittedName>
</protein>
<proteinExistence type="predicted"/>
<feature type="region of interest" description="Disordered" evidence="1">
    <location>
        <begin position="1"/>
        <end position="55"/>
    </location>
</feature>
<organism evidence="2 3">
    <name type="scientific">Cirrhinus mrigala</name>
    <name type="common">Mrigala</name>
    <dbReference type="NCBI Taxonomy" id="683832"/>
    <lineage>
        <taxon>Eukaryota</taxon>
        <taxon>Metazoa</taxon>
        <taxon>Chordata</taxon>
        <taxon>Craniata</taxon>
        <taxon>Vertebrata</taxon>
        <taxon>Euteleostomi</taxon>
        <taxon>Actinopterygii</taxon>
        <taxon>Neopterygii</taxon>
        <taxon>Teleostei</taxon>
        <taxon>Ostariophysi</taxon>
        <taxon>Cypriniformes</taxon>
        <taxon>Cyprinidae</taxon>
        <taxon>Labeoninae</taxon>
        <taxon>Labeonini</taxon>
        <taxon>Cirrhinus</taxon>
    </lineage>
</organism>
<evidence type="ECO:0000313" key="3">
    <source>
        <dbReference type="Proteomes" id="UP001529510"/>
    </source>
</evidence>
<accession>A0ABD0QYR0</accession>
<feature type="non-terminal residue" evidence="2">
    <location>
        <position position="1"/>
    </location>
</feature>
<feature type="compositionally biased region" description="Basic and acidic residues" evidence="1">
    <location>
        <begin position="28"/>
        <end position="42"/>
    </location>
</feature>
<dbReference type="Proteomes" id="UP001529510">
    <property type="component" value="Unassembled WGS sequence"/>
</dbReference>